<evidence type="ECO:0000313" key="3">
    <source>
        <dbReference type="Proteomes" id="UP000266673"/>
    </source>
</evidence>
<proteinExistence type="predicted"/>
<dbReference type="OrthoDB" id="407198at2759"/>
<evidence type="ECO:0000256" key="1">
    <source>
        <dbReference type="SAM" id="Coils"/>
    </source>
</evidence>
<dbReference type="GO" id="GO:0003676">
    <property type="term" value="F:nucleic acid binding"/>
    <property type="evidence" value="ECO:0007669"/>
    <property type="project" value="InterPro"/>
</dbReference>
<organism evidence="2 3">
    <name type="scientific">Gigaspora rosea</name>
    <dbReference type="NCBI Taxonomy" id="44941"/>
    <lineage>
        <taxon>Eukaryota</taxon>
        <taxon>Fungi</taxon>
        <taxon>Fungi incertae sedis</taxon>
        <taxon>Mucoromycota</taxon>
        <taxon>Glomeromycotina</taxon>
        <taxon>Glomeromycetes</taxon>
        <taxon>Diversisporales</taxon>
        <taxon>Gigasporaceae</taxon>
        <taxon>Gigaspora</taxon>
    </lineage>
</organism>
<dbReference type="InterPro" id="IPR036397">
    <property type="entry name" value="RNaseH_sf"/>
</dbReference>
<evidence type="ECO:0000313" key="2">
    <source>
        <dbReference type="EMBL" id="RIB23877.1"/>
    </source>
</evidence>
<keyword evidence="1" id="KW-0175">Coiled coil</keyword>
<name>A0A397VRD6_9GLOM</name>
<feature type="coiled-coil region" evidence="1">
    <location>
        <begin position="402"/>
        <end position="433"/>
    </location>
</feature>
<dbReference type="EMBL" id="QKWP01000240">
    <property type="protein sequence ID" value="RIB23877.1"/>
    <property type="molecule type" value="Genomic_DNA"/>
</dbReference>
<reference evidence="2 3" key="1">
    <citation type="submission" date="2018-06" db="EMBL/GenBank/DDBJ databases">
        <title>Comparative genomics reveals the genomic features of Rhizophagus irregularis, R. cerebriforme, R. diaphanum and Gigaspora rosea, and their symbiotic lifestyle signature.</title>
        <authorList>
            <person name="Morin E."/>
            <person name="San Clemente H."/>
            <person name="Chen E.C.H."/>
            <person name="De La Providencia I."/>
            <person name="Hainaut M."/>
            <person name="Kuo A."/>
            <person name="Kohler A."/>
            <person name="Murat C."/>
            <person name="Tang N."/>
            <person name="Roy S."/>
            <person name="Loubradou J."/>
            <person name="Henrissat B."/>
            <person name="Grigoriev I.V."/>
            <person name="Corradi N."/>
            <person name="Roux C."/>
            <person name="Martin F.M."/>
        </authorList>
    </citation>
    <scope>NUCLEOTIDE SEQUENCE [LARGE SCALE GENOMIC DNA]</scope>
    <source>
        <strain evidence="2 3">DAOM 194757</strain>
    </source>
</reference>
<keyword evidence="3" id="KW-1185">Reference proteome</keyword>
<dbReference type="InterPro" id="IPR012337">
    <property type="entry name" value="RNaseH-like_sf"/>
</dbReference>
<comment type="caution">
    <text evidence="2">The sequence shown here is derived from an EMBL/GenBank/DDBJ whole genome shotgun (WGS) entry which is preliminary data.</text>
</comment>
<sequence>MQRQESKVVYISREGALKEERSKEVKEEFVAGPVNKLAMKVKLRSVEEDQKKKQWLLVAKENSCWDIRRVVRKEQETILTEHWTVQSCKEQTERSDIVGVLPTRPHRNFKKKLDLNVGAILRWGKRREVEDDDKLELPQRLKEVQDLGIEIIRNQKLSSELKELMIRKYRKNRLENRKNLVFFTDVSLARSSVRKEETDMMGASWVQLELDKEARAADYLLSLIKVKGHSGVIWNEVADQLAKKGSKVTDRQRCVTELPPSSERRIVLEEQEGRTARPQDKDMKFKWSLLWNRIKRQNGIRCTSMRKNRRLGGLFKCLQEKLPVLETLVQHRKDIYSDSNCISCKNRKEENQDHLSECSKYKDLWNNLEETAIQAAWTGRDKIENKRKKNPKNLKKDWPEKELLSEKEKKKLRQEIKEKESAEKCRREKLLEEAIELLIAKATTSYQSIGYITCSLGTISRIGAFGRSLLETGPGELNYKDLWRRRSTNLATRVVPEEKDLYYGSRYQGKKNHMAPNTRARCKYAVLAALGSWRMSTLEGFLKWSHLISNKVTPKGAANGKSSWRWKFKAELGWLDLVGGI</sequence>
<dbReference type="Gene3D" id="3.30.420.10">
    <property type="entry name" value="Ribonuclease H-like superfamily/Ribonuclease H"/>
    <property type="match status" value="1"/>
</dbReference>
<dbReference type="AlphaFoldDB" id="A0A397VRD6"/>
<dbReference type="Proteomes" id="UP000266673">
    <property type="component" value="Unassembled WGS sequence"/>
</dbReference>
<protein>
    <recommendedName>
        <fullName evidence="4">RNase H type-1 domain-containing protein</fullName>
    </recommendedName>
</protein>
<accession>A0A397VRD6</accession>
<gene>
    <name evidence="2" type="ORF">C2G38_2170048</name>
</gene>
<dbReference type="SUPFAM" id="SSF53098">
    <property type="entry name" value="Ribonuclease H-like"/>
    <property type="match status" value="1"/>
</dbReference>
<evidence type="ECO:0008006" key="4">
    <source>
        <dbReference type="Google" id="ProtNLM"/>
    </source>
</evidence>